<reference evidence="6" key="1">
    <citation type="submission" date="2016-11" db="EMBL/GenBank/DDBJ databases">
        <authorList>
            <person name="Varghese N."/>
            <person name="Submissions S."/>
        </authorList>
    </citation>
    <scope>NUCLEOTIDE SEQUENCE [LARGE SCALE GENOMIC DNA]</scope>
    <source>
        <strain evidence="6">DSM 44671</strain>
    </source>
</reference>
<sequence>MTAAGPSIAERRADLEREFAPWRPRTLDEHFEHAAARFGPRPYVIAGDRVLTYDDVLHQAHRFADGLATLGVRPGDHVAVLMANYPEYAPLKLAISRAGAVAVPLNYLYRTHELGFVLRQSCARVLITMTSYRDLDYLAMLDELAPGWTRAGSIGFGDLERVITFDAEGRGEGRDGVADVPELARIGAQNPGAAPGGRRHPDQMSDIMYTSGTTGEPKGVQLSHDALLRQEYGSAFCRALPDGNRVVFALPCYHMFGYEHGVQATTFVGGAMLPQPRFDAGEYLRAIERHRVNDVLAVPTMSVALVEHPDRANVDLSSLTRMLSAAAVAPTWLWERIRDDLGVRELTTAYGMTEVAGATVMTQPDDPLEVTASTVGRPKPGGAAAGSAGTVAEYRILDPVTHEPVRPGETGELVSRGPTTMLGYWNRPDATEATLRDGWLYSGDLGRVLGDGSLVITGRSKDVFKSGGELVMPKEVEDFLTTRPGVSQAFVVGVPDDRWGEAGCAFVVAEPGATPDPGQLLEACRSALARFKVPRHVFVLDTDAVPQTPTGKVQKFKLVPMAQRLLGADAAAVRALSPAEPA</sequence>
<evidence type="ECO:0000256" key="1">
    <source>
        <dbReference type="ARBA" id="ARBA00006432"/>
    </source>
</evidence>
<organism evidence="5 6">
    <name type="scientific">Amycolatopsis australiensis</name>
    <dbReference type="NCBI Taxonomy" id="546364"/>
    <lineage>
        <taxon>Bacteria</taxon>
        <taxon>Bacillati</taxon>
        <taxon>Actinomycetota</taxon>
        <taxon>Actinomycetes</taxon>
        <taxon>Pseudonocardiales</taxon>
        <taxon>Pseudonocardiaceae</taxon>
        <taxon>Amycolatopsis</taxon>
    </lineage>
</organism>
<evidence type="ECO:0000313" key="5">
    <source>
        <dbReference type="EMBL" id="SFW88721.1"/>
    </source>
</evidence>
<evidence type="ECO:0000256" key="2">
    <source>
        <dbReference type="ARBA" id="ARBA00022598"/>
    </source>
</evidence>
<keyword evidence="2" id="KW-0436">Ligase</keyword>
<feature type="domain" description="AMP-dependent synthetase/ligase" evidence="3">
    <location>
        <begin position="31"/>
        <end position="425"/>
    </location>
</feature>
<protein>
    <submittedName>
        <fullName evidence="5">Fatty-acyl-CoA synthase</fullName>
    </submittedName>
</protein>
<dbReference type="InterPro" id="IPR042099">
    <property type="entry name" value="ANL_N_sf"/>
</dbReference>
<dbReference type="STRING" id="546364.SAMN04489730_7045"/>
<dbReference type="PANTHER" id="PTHR43201">
    <property type="entry name" value="ACYL-COA SYNTHETASE"/>
    <property type="match status" value="1"/>
</dbReference>
<evidence type="ECO:0000259" key="3">
    <source>
        <dbReference type="Pfam" id="PF00501"/>
    </source>
</evidence>
<keyword evidence="6" id="KW-1185">Reference proteome</keyword>
<dbReference type="Pfam" id="PF13193">
    <property type="entry name" value="AMP-binding_C"/>
    <property type="match status" value="1"/>
</dbReference>
<dbReference type="InterPro" id="IPR045851">
    <property type="entry name" value="AMP-bd_C_sf"/>
</dbReference>
<dbReference type="Proteomes" id="UP000182740">
    <property type="component" value="Unassembled WGS sequence"/>
</dbReference>
<dbReference type="OrthoDB" id="4363623at2"/>
<dbReference type="InterPro" id="IPR025110">
    <property type="entry name" value="AMP-bd_C"/>
</dbReference>
<dbReference type="GO" id="GO:0031956">
    <property type="term" value="F:medium-chain fatty acid-CoA ligase activity"/>
    <property type="evidence" value="ECO:0007669"/>
    <property type="project" value="TreeGrafter"/>
</dbReference>
<comment type="similarity">
    <text evidence="1">Belongs to the ATP-dependent AMP-binding enzyme family.</text>
</comment>
<accession>A0A1K1SWJ8</accession>
<dbReference type="Gene3D" id="3.30.300.30">
    <property type="match status" value="1"/>
</dbReference>
<dbReference type="Pfam" id="PF00501">
    <property type="entry name" value="AMP-binding"/>
    <property type="match status" value="1"/>
</dbReference>
<evidence type="ECO:0000259" key="4">
    <source>
        <dbReference type="Pfam" id="PF13193"/>
    </source>
</evidence>
<dbReference type="InterPro" id="IPR000873">
    <property type="entry name" value="AMP-dep_synth/lig_dom"/>
</dbReference>
<dbReference type="AlphaFoldDB" id="A0A1K1SWJ8"/>
<dbReference type="Gene3D" id="3.40.50.12780">
    <property type="entry name" value="N-terminal domain of ligase-like"/>
    <property type="match status" value="1"/>
</dbReference>
<dbReference type="PANTHER" id="PTHR43201:SF5">
    <property type="entry name" value="MEDIUM-CHAIN ACYL-COA LIGASE ACSF2, MITOCHONDRIAL"/>
    <property type="match status" value="1"/>
</dbReference>
<dbReference type="RefSeq" id="WP_072480258.1">
    <property type="nucleotide sequence ID" value="NZ_FPJG01000006.1"/>
</dbReference>
<dbReference type="GO" id="GO:0006631">
    <property type="term" value="P:fatty acid metabolic process"/>
    <property type="evidence" value="ECO:0007669"/>
    <property type="project" value="TreeGrafter"/>
</dbReference>
<dbReference type="SUPFAM" id="SSF56801">
    <property type="entry name" value="Acetyl-CoA synthetase-like"/>
    <property type="match status" value="1"/>
</dbReference>
<dbReference type="InterPro" id="IPR020845">
    <property type="entry name" value="AMP-binding_CS"/>
</dbReference>
<dbReference type="PROSITE" id="PS00455">
    <property type="entry name" value="AMP_BINDING"/>
    <property type="match status" value="1"/>
</dbReference>
<proteinExistence type="inferred from homology"/>
<name>A0A1K1SWJ8_9PSEU</name>
<gene>
    <name evidence="5" type="ORF">SAMN04489730_7045</name>
</gene>
<evidence type="ECO:0000313" key="6">
    <source>
        <dbReference type="Proteomes" id="UP000182740"/>
    </source>
</evidence>
<dbReference type="EMBL" id="FPJG01000006">
    <property type="protein sequence ID" value="SFW88721.1"/>
    <property type="molecule type" value="Genomic_DNA"/>
</dbReference>
<feature type="domain" description="AMP-binding enzyme C-terminal" evidence="4">
    <location>
        <begin position="475"/>
        <end position="552"/>
    </location>
</feature>